<dbReference type="OMA" id="NSTCMLI"/>
<dbReference type="EMBL" id="UZAF01017335">
    <property type="protein sequence ID" value="VDO40560.1"/>
    <property type="molecule type" value="Genomic_DNA"/>
</dbReference>
<dbReference type="WBParaSite" id="HPLM_0001058701-mRNA-1">
    <property type="protein sequence ID" value="HPLM_0001058701-mRNA-1"/>
    <property type="gene ID" value="HPLM_0001058701"/>
</dbReference>
<sequence length="162" mass="17695">MPSAAIDEGPSERYLSSKDESKEDVQQYEESPKPAHAQRDDGYSQKEKFLFGLTAVLPILVGASFIGLYDMTVASIIFALAASVVLGIGVVGVCTKNSTCMLISIILLSPLIRSDQYSPVNVYIFGLHYGIREYADIQVYASRDGSGNNWPEYMKVLLSSGE</sequence>
<dbReference type="Proteomes" id="UP000268014">
    <property type="component" value="Unassembled WGS sequence"/>
</dbReference>
<evidence type="ECO:0000313" key="5">
    <source>
        <dbReference type="WBParaSite" id="HPLM_0001058701-mRNA-1"/>
    </source>
</evidence>
<keyword evidence="2" id="KW-0472">Membrane</keyword>
<keyword evidence="2" id="KW-0812">Transmembrane</keyword>
<feature type="transmembrane region" description="Helical" evidence="2">
    <location>
        <begin position="49"/>
        <end position="69"/>
    </location>
</feature>
<dbReference type="OrthoDB" id="5891834at2759"/>
<evidence type="ECO:0000313" key="3">
    <source>
        <dbReference type="EMBL" id="VDO40560.1"/>
    </source>
</evidence>
<keyword evidence="2" id="KW-1133">Transmembrane helix</keyword>
<evidence type="ECO:0000256" key="2">
    <source>
        <dbReference type="SAM" id="Phobius"/>
    </source>
</evidence>
<proteinExistence type="predicted"/>
<gene>
    <name evidence="3" type="ORF">HPLM_LOCUS10578</name>
</gene>
<reference evidence="5" key="1">
    <citation type="submission" date="2017-02" db="UniProtKB">
        <authorList>
            <consortium name="WormBaseParasite"/>
        </authorList>
    </citation>
    <scope>IDENTIFICATION</scope>
</reference>
<feature type="transmembrane region" description="Helical" evidence="2">
    <location>
        <begin position="75"/>
        <end position="94"/>
    </location>
</feature>
<name>A0A0N4WI28_HAEPC</name>
<dbReference type="AlphaFoldDB" id="A0A0N4WI28"/>
<evidence type="ECO:0000256" key="1">
    <source>
        <dbReference type="SAM" id="MobiDB-lite"/>
    </source>
</evidence>
<reference evidence="3 4" key="2">
    <citation type="submission" date="2018-11" db="EMBL/GenBank/DDBJ databases">
        <authorList>
            <consortium name="Pathogen Informatics"/>
        </authorList>
    </citation>
    <scope>NUCLEOTIDE SEQUENCE [LARGE SCALE GENOMIC DNA]</scope>
    <source>
        <strain evidence="3 4">MHpl1</strain>
    </source>
</reference>
<feature type="region of interest" description="Disordered" evidence="1">
    <location>
        <begin position="1"/>
        <end position="41"/>
    </location>
</feature>
<accession>A0A0N4WI28</accession>
<feature type="compositionally biased region" description="Basic and acidic residues" evidence="1">
    <location>
        <begin position="15"/>
        <end position="41"/>
    </location>
</feature>
<organism evidence="5">
    <name type="scientific">Haemonchus placei</name>
    <name type="common">Barber's pole worm</name>
    <dbReference type="NCBI Taxonomy" id="6290"/>
    <lineage>
        <taxon>Eukaryota</taxon>
        <taxon>Metazoa</taxon>
        <taxon>Ecdysozoa</taxon>
        <taxon>Nematoda</taxon>
        <taxon>Chromadorea</taxon>
        <taxon>Rhabditida</taxon>
        <taxon>Rhabditina</taxon>
        <taxon>Rhabditomorpha</taxon>
        <taxon>Strongyloidea</taxon>
        <taxon>Trichostrongylidae</taxon>
        <taxon>Haemonchus</taxon>
    </lineage>
</organism>
<evidence type="ECO:0000313" key="4">
    <source>
        <dbReference type="Proteomes" id="UP000268014"/>
    </source>
</evidence>
<protein>
    <submittedName>
        <fullName evidence="5">Aa_trans domain-containing protein</fullName>
    </submittedName>
</protein>
<keyword evidence="4" id="KW-1185">Reference proteome</keyword>